<dbReference type="Gene3D" id="1.10.3210.10">
    <property type="entry name" value="Hypothetical protein af1432"/>
    <property type="match status" value="1"/>
</dbReference>
<dbReference type="RefSeq" id="WP_234868234.1">
    <property type="nucleotide sequence ID" value="NZ_JAKEVY010000006.1"/>
</dbReference>
<evidence type="ECO:0000313" key="3">
    <source>
        <dbReference type="Proteomes" id="UP001200145"/>
    </source>
</evidence>
<dbReference type="Pfam" id="PF01966">
    <property type="entry name" value="HD"/>
    <property type="match status" value="1"/>
</dbReference>
<dbReference type="PANTHER" id="PTHR40202">
    <property type="match status" value="1"/>
</dbReference>
<dbReference type="SUPFAM" id="SSF109604">
    <property type="entry name" value="HD-domain/PDEase-like"/>
    <property type="match status" value="1"/>
</dbReference>
<comment type="caution">
    <text evidence="2">The sequence shown here is derived from an EMBL/GenBank/DDBJ whole genome shotgun (WGS) entry which is preliminary data.</text>
</comment>
<dbReference type="EMBL" id="JAKEVY010000006">
    <property type="protein sequence ID" value="MCF1716776.1"/>
    <property type="molecule type" value="Genomic_DNA"/>
</dbReference>
<dbReference type="InterPro" id="IPR006674">
    <property type="entry name" value="HD_domain"/>
</dbReference>
<dbReference type="CDD" id="cd00077">
    <property type="entry name" value="HDc"/>
    <property type="match status" value="1"/>
</dbReference>
<proteinExistence type="predicted"/>
<sequence>MTTPQELTNQIFSLYEQFGAEEYAGEKVSQLEHMVQAAQLAMEEGYDDEVVLAAFLHDVGHLLPVHDVSETMDGYGVMDHEKVGADWLLGLGMGERMCKLIASHVNAKRYLTWKYPSYYEQLSEASKKTLEYQGGRMEEAEAKAFEADPLFDLYIRMRTWDEAAKIEGKPLPELDELKQKLTQYIIGRQQAN</sequence>
<dbReference type="InterPro" id="IPR003607">
    <property type="entry name" value="HD/PDEase_dom"/>
</dbReference>
<evidence type="ECO:0000313" key="2">
    <source>
        <dbReference type="EMBL" id="MCF1716776.1"/>
    </source>
</evidence>
<organism evidence="2 3">
    <name type="scientific">Flavihumibacter fluminis</name>
    <dbReference type="NCBI Taxonomy" id="2909236"/>
    <lineage>
        <taxon>Bacteria</taxon>
        <taxon>Pseudomonadati</taxon>
        <taxon>Bacteroidota</taxon>
        <taxon>Chitinophagia</taxon>
        <taxon>Chitinophagales</taxon>
        <taxon>Chitinophagaceae</taxon>
        <taxon>Flavihumibacter</taxon>
    </lineage>
</organism>
<dbReference type="Proteomes" id="UP001200145">
    <property type="component" value="Unassembled WGS sequence"/>
</dbReference>
<evidence type="ECO:0000259" key="1">
    <source>
        <dbReference type="Pfam" id="PF01966"/>
    </source>
</evidence>
<dbReference type="InterPro" id="IPR052567">
    <property type="entry name" value="OP_Dioxygenase"/>
</dbReference>
<protein>
    <submittedName>
        <fullName evidence="2">HD domain-containing protein</fullName>
    </submittedName>
</protein>
<dbReference type="PANTHER" id="PTHR40202:SF1">
    <property type="entry name" value="HD DOMAIN-CONTAINING PROTEIN"/>
    <property type="match status" value="1"/>
</dbReference>
<accession>A0ABS9BM60</accession>
<feature type="domain" description="HD" evidence="1">
    <location>
        <begin position="32"/>
        <end position="110"/>
    </location>
</feature>
<gene>
    <name evidence="2" type="ORF">L0U88_19195</name>
</gene>
<reference evidence="2 3" key="1">
    <citation type="submission" date="2022-01" db="EMBL/GenBank/DDBJ databases">
        <title>Flavihumibacter sp. nov., isolated from sediment of a river.</title>
        <authorList>
            <person name="Liu H."/>
        </authorList>
    </citation>
    <scope>NUCLEOTIDE SEQUENCE [LARGE SCALE GENOMIC DNA]</scope>
    <source>
        <strain evidence="2 3">RY-1</strain>
    </source>
</reference>
<name>A0ABS9BM60_9BACT</name>
<keyword evidence="3" id="KW-1185">Reference proteome</keyword>